<evidence type="ECO:0000313" key="1">
    <source>
        <dbReference type="EMBL" id="QVJ01045.1"/>
    </source>
</evidence>
<dbReference type="Proteomes" id="UP000682416">
    <property type="component" value="Chromosome"/>
</dbReference>
<accession>A0A975L8H2</accession>
<proteinExistence type="predicted"/>
<dbReference type="KEGG" id="nec:KGD82_22650"/>
<protein>
    <submittedName>
        <fullName evidence="1">Uncharacterized protein</fullName>
    </submittedName>
</protein>
<name>A0A975L8H2_9ACTN</name>
<sequence length="112" mass="11951">MGVWDTESGAYRIEDLAGNVDRESERGLVSMNEDIVQDGHRVGLQGGVLHLESWMENASVPEGFARFEGFEDTAVLTWEDAVGLSIVNAISVPGAVAVAYVADGRAGVMGLR</sequence>
<gene>
    <name evidence="1" type="ORF">KGD82_22650</name>
</gene>
<keyword evidence="2" id="KW-1185">Reference proteome</keyword>
<organism evidence="1 2">
    <name type="scientific">Nocardiopsis eucommiae</name>
    <dbReference type="NCBI Taxonomy" id="2831970"/>
    <lineage>
        <taxon>Bacteria</taxon>
        <taxon>Bacillati</taxon>
        <taxon>Actinomycetota</taxon>
        <taxon>Actinomycetes</taxon>
        <taxon>Streptosporangiales</taxon>
        <taxon>Nocardiopsidaceae</taxon>
        <taxon>Nocardiopsis</taxon>
    </lineage>
</organism>
<evidence type="ECO:0000313" key="2">
    <source>
        <dbReference type="Proteomes" id="UP000682416"/>
    </source>
</evidence>
<dbReference type="AlphaFoldDB" id="A0A975L8H2"/>
<reference evidence="1" key="1">
    <citation type="submission" date="2021-05" db="EMBL/GenBank/DDBJ databases">
        <authorList>
            <person name="Kaiqin L."/>
            <person name="Jian G."/>
        </authorList>
    </citation>
    <scope>NUCLEOTIDE SEQUENCE</scope>
    <source>
        <strain evidence="1">HDS5</strain>
    </source>
</reference>
<dbReference type="EMBL" id="CP074402">
    <property type="protein sequence ID" value="QVJ01045.1"/>
    <property type="molecule type" value="Genomic_DNA"/>
</dbReference>